<dbReference type="Pfam" id="PF00392">
    <property type="entry name" value="GntR"/>
    <property type="match status" value="1"/>
</dbReference>
<dbReference type="CDD" id="cd07377">
    <property type="entry name" value="WHTH_GntR"/>
    <property type="match status" value="1"/>
</dbReference>
<evidence type="ECO:0000313" key="5">
    <source>
        <dbReference type="EMBL" id="MBC2778944.1"/>
    </source>
</evidence>
<dbReference type="Pfam" id="PF07729">
    <property type="entry name" value="FCD"/>
    <property type="match status" value="1"/>
</dbReference>
<evidence type="ECO:0000313" key="6">
    <source>
        <dbReference type="Proteomes" id="UP000564378"/>
    </source>
</evidence>
<dbReference type="InterPro" id="IPR000524">
    <property type="entry name" value="Tscrpt_reg_HTH_GntR"/>
</dbReference>
<dbReference type="Gene3D" id="1.10.10.10">
    <property type="entry name" value="Winged helix-like DNA-binding domain superfamily/Winged helix DNA-binding domain"/>
    <property type="match status" value="1"/>
</dbReference>
<dbReference type="InterPro" id="IPR036388">
    <property type="entry name" value="WH-like_DNA-bd_sf"/>
</dbReference>
<keyword evidence="3" id="KW-0804">Transcription</keyword>
<dbReference type="InterPro" id="IPR011711">
    <property type="entry name" value="GntR_C"/>
</dbReference>
<organism evidence="5 6">
    <name type="scientific">Parasphingopyxis marina</name>
    <dbReference type="NCBI Taxonomy" id="2761622"/>
    <lineage>
        <taxon>Bacteria</taxon>
        <taxon>Pseudomonadati</taxon>
        <taxon>Pseudomonadota</taxon>
        <taxon>Alphaproteobacteria</taxon>
        <taxon>Sphingomonadales</taxon>
        <taxon>Sphingomonadaceae</taxon>
        <taxon>Parasphingopyxis</taxon>
    </lineage>
</organism>
<feature type="domain" description="HTH gntR-type" evidence="4">
    <location>
        <begin position="19"/>
        <end position="86"/>
    </location>
</feature>
<dbReference type="PANTHER" id="PTHR43537:SF39">
    <property type="entry name" value="HTH-TYPE TRANSCRIPTIONAL REGULATOR MCBR"/>
    <property type="match status" value="1"/>
</dbReference>
<evidence type="ECO:0000256" key="2">
    <source>
        <dbReference type="ARBA" id="ARBA00023125"/>
    </source>
</evidence>
<dbReference type="EMBL" id="JACJVJ010000003">
    <property type="protein sequence ID" value="MBC2778944.1"/>
    <property type="molecule type" value="Genomic_DNA"/>
</dbReference>
<evidence type="ECO:0000259" key="4">
    <source>
        <dbReference type="PROSITE" id="PS50949"/>
    </source>
</evidence>
<proteinExistence type="predicted"/>
<evidence type="ECO:0000256" key="1">
    <source>
        <dbReference type="ARBA" id="ARBA00023015"/>
    </source>
</evidence>
<name>A0A842I466_9SPHN</name>
<dbReference type="InterPro" id="IPR008920">
    <property type="entry name" value="TF_FadR/GntR_C"/>
</dbReference>
<keyword evidence="1" id="KW-0805">Transcription regulation</keyword>
<evidence type="ECO:0000256" key="3">
    <source>
        <dbReference type="ARBA" id="ARBA00023163"/>
    </source>
</evidence>
<protein>
    <submittedName>
        <fullName evidence="5">GntR family transcriptional regulator</fullName>
    </submittedName>
</protein>
<accession>A0A842I466</accession>
<keyword evidence="6" id="KW-1185">Reference proteome</keyword>
<dbReference type="Gene3D" id="1.20.120.530">
    <property type="entry name" value="GntR ligand-binding domain-like"/>
    <property type="match status" value="1"/>
</dbReference>
<dbReference type="SMART" id="SM00345">
    <property type="entry name" value="HTH_GNTR"/>
    <property type="match status" value="1"/>
</dbReference>
<dbReference type="SMART" id="SM00895">
    <property type="entry name" value="FCD"/>
    <property type="match status" value="1"/>
</dbReference>
<dbReference type="GO" id="GO:0003700">
    <property type="term" value="F:DNA-binding transcription factor activity"/>
    <property type="evidence" value="ECO:0007669"/>
    <property type="project" value="InterPro"/>
</dbReference>
<dbReference type="PANTHER" id="PTHR43537">
    <property type="entry name" value="TRANSCRIPTIONAL REGULATOR, GNTR FAMILY"/>
    <property type="match status" value="1"/>
</dbReference>
<dbReference type="AlphaFoldDB" id="A0A842I466"/>
<reference evidence="5 6" key="1">
    <citation type="submission" date="2020-08" db="EMBL/GenBank/DDBJ databases">
        <title>Draft genome sequence of Parasphingopyxis sp. GrpM-11.</title>
        <authorList>
            <person name="Oh J."/>
            <person name="Roh D.-H."/>
        </authorList>
    </citation>
    <scope>NUCLEOTIDE SEQUENCE [LARGE SCALE GENOMIC DNA]</scope>
    <source>
        <strain evidence="5 6">GrpM-11</strain>
    </source>
</reference>
<keyword evidence="2" id="KW-0238">DNA-binding</keyword>
<dbReference type="PROSITE" id="PS50949">
    <property type="entry name" value="HTH_GNTR"/>
    <property type="match status" value="1"/>
</dbReference>
<dbReference type="GO" id="GO:0003677">
    <property type="term" value="F:DNA binding"/>
    <property type="evidence" value="ECO:0007669"/>
    <property type="project" value="UniProtKB-KW"/>
</dbReference>
<dbReference type="SUPFAM" id="SSF48008">
    <property type="entry name" value="GntR ligand-binding domain-like"/>
    <property type="match status" value="1"/>
</dbReference>
<dbReference type="Proteomes" id="UP000564378">
    <property type="component" value="Unassembled WGS sequence"/>
</dbReference>
<dbReference type="RefSeq" id="WP_185802249.1">
    <property type="nucleotide sequence ID" value="NZ_JACJVJ010000003.1"/>
</dbReference>
<dbReference type="InterPro" id="IPR036390">
    <property type="entry name" value="WH_DNA-bd_sf"/>
</dbReference>
<sequence length="253" mass="27873">MAVARLYPDLDIDASPGEAQLHKRAYDRLCEALMRGEFSPGQKLTFRSLAEALGVSVTPVREAVSTLAALGALRVHPKRHIEVSKLSAEAYVEMLELRRLLEGHAAARAAERITDSEVEQIVEINDGLMQYALAGNLRKAMRDNQRFHFAVYRASRSAYLVENIERLWLLIGPSLNLHLAEEYAQGKEVLQSGFENHIKLIDALQERDPSAALSAIIGDMGVSCSHMLAGLLRDSSLSVSVLKELNSLSETPA</sequence>
<comment type="caution">
    <text evidence="5">The sequence shown here is derived from an EMBL/GenBank/DDBJ whole genome shotgun (WGS) entry which is preliminary data.</text>
</comment>
<dbReference type="SUPFAM" id="SSF46785">
    <property type="entry name" value="Winged helix' DNA-binding domain"/>
    <property type="match status" value="1"/>
</dbReference>
<gene>
    <name evidence="5" type="ORF">H6P80_15070</name>
</gene>